<keyword evidence="9" id="KW-0325">Glycoprotein</keyword>
<feature type="region of interest" description="Disordered" evidence="11">
    <location>
        <begin position="588"/>
        <end position="612"/>
    </location>
</feature>
<dbReference type="OrthoDB" id="5854685at2759"/>
<dbReference type="InterPro" id="IPR013783">
    <property type="entry name" value="Ig-like_fold"/>
</dbReference>
<dbReference type="PROSITE" id="PS00383">
    <property type="entry name" value="TYR_PHOSPHATASE_1"/>
    <property type="match status" value="1"/>
</dbReference>
<dbReference type="InterPro" id="IPR029021">
    <property type="entry name" value="Prot-tyrosine_phosphatase-like"/>
</dbReference>
<sequence>MKLKILLIFFVLFIICECQNTNIQNENAITNSSVNNVSYNDKLEEEEAANIPDEKSDKNDSTNAQNDTIIHLAEITTTTSLNEISTATSDDTLTTLDDTTTTVMQNFTKLSDGKETTSTFEKSSLTYTVTNSTTTETTTTETIVTTTSTETSVTIPPDNEGCTIINLNHTLDNQNYLTINWEINDNESCKSSGVSIIVNKTYCNNVNCGLIQSNINIFNLTYTFNTPLISCATYNYSIMLSGTVNGTTVNKSEEFTTNTQYKKVENLTATDEEDIENPGKLITTISWNYEYLECKTTSFIVRIAPNDQTTSFPPFIQNKTSDYEIILNILPACLSFKITVYPENDDSLITSIDYAAQRVNPTNISDFKASQDLKRLDIDFTWNHPQYGIYCIKYYIIEITSEFQNETRKINSTLTSYTLKDIVSCSEYYAILSTKSDDEDQEETTSIKMETTTETNEESTKMSTTTRESPTNSISITPIIKEGVTTDFPFIVIEQNINTSYTTLPRTFGQRPKSPSLINSTETTLTLNSSADEPKNKCSIDLYKYICRDEEQNKVKEVISTISIVTIEGLEAYTIYNCTSSIRNNDTDTDWSDESFGSENLRTEEGTPNPPQFRIDHNSITKNGFDIVWDPPTQPKGKIKSYTIYIKFAEFNYFNPSYCNKSFDKEFHVTIQEEEKRIFTFKFGEPSSKYQIQMKVANGAKESAYSEPHMEEDTLKIQSDPVKDFIIIPNEVKVTDEEYNKKIKLQWSYPCQANDNIHNFTIIFYSSKQDFIEIKINDRNQTQYYFDFDKLEPDIEYNIQIYAFTDFGTGKITNEEFTLKPGFPEVNVEEGVMPKIVDTSTVSVKIKISDEIFESKVGRITEIALLVAELNCGNDIKPEKDFLFNDKSKEMTYKKAIEYSCIPQYHSNIILERSDEEVTIGTDSCEDIKGLCNGYLKPGTSYALTFRIYTSTGFADTKYIEIKTNREVPVLMISIIVLSLLCVVFFVGFYISYKRTRDLRNTAIDSYDRKDIAVQNFPAYYREMITNESEKIKDEYKAIQFFSENLDKTCIASKANEKLNRYANISPYDSNRVVLNEDEFENDYINASYVNGYYHSKEYVAAQGPKPTTSFDFWRMVLQHKCESIVMLTSLVENNKVKCHEYFPKLNGHVKFDNIQIKCVEEQKHPNYVRRILEVEKNDVKMSVKHYFFSKWPDHSSPNNPNDLIDFIKIVRSERERPDNTFIVHCSAGVGRTGTFIALDIMMQRIKKEAKINIFDLVKQLRFQRMKMVQTIDQYTFLYASAFELTNKTRPNVIRNLISMFEEFDITKKLRINLRESNESIIKKNDNESTL</sequence>
<keyword evidence="18" id="KW-1185">Reference proteome</keyword>
<dbReference type="GO" id="GO:0009653">
    <property type="term" value="P:anatomical structure morphogenesis"/>
    <property type="evidence" value="ECO:0007669"/>
    <property type="project" value="UniProtKB-ARBA"/>
</dbReference>
<feature type="domain" description="Fibronectin type-III" evidence="16">
    <location>
        <begin position="728"/>
        <end position="826"/>
    </location>
</feature>
<accession>A0A9J6BYG8</accession>
<dbReference type="SUPFAM" id="SSF49265">
    <property type="entry name" value="Fibronectin type III"/>
    <property type="match status" value="2"/>
</dbReference>
<evidence type="ECO:0000256" key="2">
    <source>
        <dbReference type="ARBA" id="ARBA00013064"/>
    </source>
</evidence>
<dbReference type="SUPFAM" id="SSF52799">
    <property type="entry name" value="(Phosphotyrosine protein) phosphatases II"/>
    <property type="match status" value="1"/>
</dbReference>
<feature type="region of interest" description="Disordered" evidence="11">
    <location>
        <begin position="439"/>
        <end position="471"/>
    </location>
</feature>
<evidence type="ECO:0000256" key="1">
    <source>
        <dbReference type="ARBA" id="ARBA00004167"/>
    </source>
</evidence>
<dbReference type="PROSITE" id="PS50853">
    <property type="entry name" value="FN3"/>
    <property type="match status" value="3"/>
</dbReference>
<evidence type="ECO:0000256" key="11">
    <source>
        <dbReference type="SAM" id="MobiDB-lite"/>
    </source>
</evidence>
<dbReference type="PROSITE" id="PS50056">
    <property type="entry name" value="TYR_PHOSPHATASE_2"/>
    <property type="match status" value="1"/>
</dbReference>
<gene>
    <name evidence="17" type="ORF">PVAND_004876</name>
</gene>
<dbReference type="GO" id="GO:0048666">
    <property type="term" value="P:neuron development"/>
    <property type="evidence" value="ECO:0007669"/>
    <property type="project" value="UniProtKB-ARBA"/>
</dbReference>
<dbReference type="FunFam" id="3.90.190.10:FF:000102">
    <property type="entry name" value="Receptor-type tyrosine-protein phosphatase"/>
    <property type="match status" value="1"/>
</dbReference>
<dbReference type="CDD" id="cd00047">
    <property type="entry name" value="PTPc"/>
    <property type="match status" value="1"/>
</dbReference>
<evidence type="ECO:0000256" key="9">
    <source>
        <dbReference type="ARBA" id="ARBA00023180"/>
    </source>
</evidence>
<dbReference type="Pfam" id="PF00041">
    <property type="entry name" value="fn3"/>
    <property type="match status" value="1"/>
</dbReference>
<evidence type="ECO:0000256" key="7">
    <source>
        <dbReference type="ARBA" id="ARBA00022989"/>
    </source>
</evidence>
<dbReference type="InterPro" id="IPR050713">
    <property type="entry name" value="RTP_Phos/Ushers"/>
</dbReference>
<dbReference type="PROSITE" id="PS50055">
    <property type="entry name" value="TYR_PHOSPHATASE_PTP"/>
    <property type="match status" value="1"/>
</dbReference>
<proteinExistence type="predicted"/>
<feature type="transmembrane region" description="Helical" evidence="12">
    <location>
        <begin position="970"/>
        <end position="991"/>
    </location>
</feature>
<feature type="domain" description="Fibronectin type-III" evidence="16">
    <location>
        <begin position="610"/>
        <end position="717"/>
    </location>
</feature>
<keyword evidence="5" id="KW-0378">Hydrolase</keyword>
<dbReference type="Pfam" id="PF00102">
    <property type="entry name" value="Y_phosphatase"/>
    <property type="match status" value="1"/>
</dbReference>
<evidence type="ECO:0000256" key="3">
    <source>
        <dbReference type="ARBA" id="ARBA00022692"/>
    </source>
</evidence>
<evidence type="ECO:0000256" key="13">
    <source>
        <dbReference type="SAM" id="SignalP"/>
    </source>
</evidence>
<reference evidence="17" key="1">
    <citation type="submission" date="2021-03" db="EMBL/GenBank/DDBJ databases">
        <title>Chromosome level genome of the anhydrobiotic midge Polypedilum vanderplanki.</title>
        <authorList>
            <person name="Yoshida Y."/>
            <person name="Kikawada T."/>
            <person name="Gusev O."/>
        </authorList>
    </citation>
    <scope>NUCLEOTIDE SEQUENCE</scope>
    <source>
        <strain evidence="17">NIAS01</strain>
        <tissue evidence="17">Whole body or cell culture</tissue>
    </source>
</reference>
<keyword evidence="7 12" id="KW-1133">Transmembrane helix</keyword>
<dbReference type="SMART" id="SM00194">
    <property type="entry name" value="PTPc"/>
    <property type="match status" value="1"/>
</dbReference>
<comment type="caution">
    <text evidence="17">The sequence shown here is derived from an EMBL/GenBank/DDBJ whole genome shotgun (WGS) entry which is preliminary data.</text>
</comment>
<evidence type="ECO:0000313" key="17">
    <source>
        <dbReference type="EMBL" id="KAG5674932.1"/>
    </source>
</evidence>
<dbReference type="CDD" id="cd00063">
    <property type="entry name" value="FN3"/>
    <property type="match status" value="2"/>
</dbReference>
<feature type="domain" description="Tyrosine-protein phosphatase" evidence="14">
    <location>
        <begin position="1032"/>
        <end position="1285"/>
    </location>
</feature>
<dbReference type="InterPro" id="IPR016130">
    <property type="entry name" value="Tyr_Pase_AS"/>
</dbReference>
<dbReference type="GO" id="GO:0016020">
    <property type="term" value="C:membrane"/>
    <property type="evidence" value="ECO:0007669"/>
    <property type="project" value="UniProtKB-SubCell"/>
</dbReference>
<dbReference type="Proteomes" id="UP001107558">
    <property type="component" value="Chromosome 2"/>
</dbReference>
<evidence type="ECO:0000313" key="18">
    <source>
        <dbReference type="Proteomes" id="UP001107558"/>
    </source>
</evidence>
<dbReference type="EMBL" id="JADBJN010000002">
    <property type="protein sequence ID" value="KAG5674932.1"/>
    <property type="molecule type" value="Genomic_DNA"/>
</dbReference>
<evidence type="ECO:0000256" key="5">
    <source>
        <dbReference type="ARBA" id="ARBA00022801"/>
    </source>
</evidence>
<feature type="signal peptide" evidence="13">
    <location>
        <begin position="1"/>
        <end position="18"/>
    </location>
</feature>
<feature type="domain" description="Fibronectin type-III" evidence="16">
    <location>
        <begin position="511"/>
        <end position="606"/>
    </location>
</feature>
<evidence type="ECO:0000259" key="15">
    <source>
        <dbReference type="PROSITE" id="PS50056"/>
    </source>
</evidence>
<organism evidence="17 18">
    <name type="scientific">Polypedilum vanderplanki</name>
    <name type="common">Sleeping chironomid midge</name>
    <dbReference type="NCBI Taxonomy" id="319348"/>
    <lineage>
        <taxon>Eukaryota</taxon>
        <taxon>Metazoa</taxon>
        <taxon>Ecdysozoa</taxon>
        <taxon>Arthropoda</taxon>
        <taxon>Hexapoda</taxon>
        <taxon>Insecta</taxon>
        <taxon>Pterygota</taxon>
        <taxon>Neoptera</taxon>
        <taxon>Endopterygota</taxon>
        <taxon>Diptera</taxon>
        <taxon>Nematocera</taxon>
        <taxon>Chironomoidea</taxon>
        <taxon>Chironomidae</taxon>
        <taxon>Chironominae</taxon>
        <taxon>Polypedilum</taxon>
        <taxon>Polypedilum</taxon>
    </lineage>
</organism>
<evidence type="ECO:0000256" key="8">
    <source>
        <dbReference type="ARBA" id="ARBA00023136"/>
    </source>
</evidence>
<dbReference type="GO" id="GO:0004725">
    <property type="term" value="F:protein tyrosine phosphatase activity"/>
    <property type="evidence" value="ECO:0007669"/>
    <property type="project" value="UniProtKB-EC"/>
</dbReference>
<evidence type="ECO:0000256" key="10">
    <source>
        <dbReference type="ARBA" id="ARBA00051722"/>
    </source>
</evidence>
<keyword evidence="6" id="KW-0904">Protein phosphatase</keyword>
<evidence type="ECO:0000256" key="12">
    <source>
        <dbReference type="SAM" id="Phobius"/>
    </source>
</evidence>
<feature type="chain" id="PRO_5039905917" description="protein-tyrosine-phosphatase" evidence="13">
    <location>
        <begin position="19"/>
        <end position="1331"/>
    </location>
</feature>
<name>A0A9J6BYG8_POLVA</name>
<dbReference type="SMART" id="SM00404">
    <property type="entry name" value="PTPc_motif"/>
    <property type="match status" value="1"/>
</dbReference>
<keyword evidence="4 13" id="KW-0732">Signal</keyword>
<dbReference type="InterPro" id="IPR000387">
    <property type="entry name" value="Tyr_Pase_dom"/>
</dbReference>
<dbReference type="Gene3D" id="2.60.40.10">
    <property type="entry name" value="Immunoglobulins"/>
    <property type="match status" value="2"/>
</dbReference>
<feature type="compositionally biased region" description="Low complexity" evidence="11">
    <location>
        <begin position="444"/>
        <end position="454"/>
    </location>
</feature>
<dbReference type="InterPro" id="IPR003961">
    <property type="entry name" value="FN3_dom"/>
</dbReference>
<feature type="compositionally biased region" description="Low complexity" evidence="11">
    <location>
        <begin position="461"/>
        <end position="471"/>
    </location>
</feature>
<protein>
    <recommendedName>
        <fullName evidence="2">protein-tyrosine-phosphatase</fullName>
        <ecNumber evidence="2">3.1.3.48</ecNumber>
    </recommendedName>
</protein>
<dbReference type="Gene3D" id="3.90.190.10">
    <property type="entry name" value="Protein tyrosine phosphatase superfamily"/>
    <property type="match status" value="1"/>
</dbReference>
<comment type="catalytic activity">
    <reaction evidence="10">
        <text>O-phospho-L-tyrosyl-[protein] + H2O = L-tyrosyl-[protein] + phosphate</text>
        <dbReference type="Rhea" id="RHEA:10684"/>
        <dbReference type="Rhea" id="RHEA-COMP:10136"/>
        <dbReference type="Rhea" id="RHEA-COMP:20101"/>
        <dbReference type="ChEBI" id="CHEBI:15377"/>
        <dbReference type="ChEBI" id="CHEBI:43474"/>
        <dbReference type="ChEBI" id="CHEBI:46858"/>
        <dbReference type="ChEBI" id="CHEBI:61978"/>
        <dbReference type="EC" id="3.1.3.48"/>
    </reaction>
</comment>
<dbReference type="InterPro" id="IPR003595">
    <property type="entry name" value="Tyr_Pase_cat"/>
</dbReference>
<dbReference type="PRINTS" id="PR00700">
    <property type="entry name" value="PRTYPHPHTASE"/>
</dbReference>
<dbReference type="EC" id="3.1.3.48" evidence="2"/>
<dbReference type="PANTHER" id="PTHR46957:SF3">
    <property type="entry name" value="CYTOKINE RECEPTOR"/>
    <property type="match status" value="1"/>
</dbReference>
<keyword evidence="3 12" id="KW-0812">Transmembrane</keyword>
<keyword evidence="8 12" id="KW-0472">Membrane</keyword>
<evidence type="ECO:0000256" key="4">
    <source>
        <dbReference type="ARBA" id="ARBA00022729"/>
    </source>
</evidence>
<feature type="domain" description="Tyrosine specific protein phosphatases" evidence="15">
    <location>
        <begin position="1202"/>
        <end position="1276"/>
    </location>
</feature>
<evidence type="ECO:0000256" key="6">
    <source>
        <dbReference type="ARBA" id="ARBA00022912"/>
    </source>
</evidence>
<dbReference type="SMART" id="SM00060">
    <property type="entry name" value="FN3"/>
    <property type="match status" value="3"/>
</dbReference>
<evidence type="ECO:0000259" key="14">
    <source>
        <dbReference type="PROSITE" id="PS50055"/>
    </source>
</evidence>
<comment type="subcellular location">
    <subcellularLocation>
        <location evidence="1">Membrane</location>
        <topology evidence="1">Single-pass membrane protein</topology>
    </subcellularLocation>
</comment>
<dbReference type="InterPro" id="IPR036116">
    <property type="entry name" value="FN3_sf"/>
</dbReference>
<dbReference type="InterPro" id="IPR000242">
    <property type="entry name" value="PTP_cat"/>
</dbReference>
<dbReference type="PANTHER" id="PTHR46957">
    <property type="entry name" value="CYTOKINE RECEPTOR"/>
    <property type="match status" value="1"/>
</dbReference>
<evidence type="ECO:0000259" key="16">
    <source>
        <dbReference type="PROSITE" id="PS50853"/>
    </source>
</evidence>